<dbReference type="NCBIfam" id="TIGR00150">
    <property type="entry name" value="T6A_YjeE"/>
    <property type="match status" value="1"/>
</dbReference>
<reference evidence="11 12" key="1">
    <citation type="submission" date="2015-03" db="EMBL/GenBank/DDBJ databases">
        <authorList>
            <person name="Lepp D."/>
            <person name="Hassan Y.I."/>
            <person name="Li X.-Z."/>
            <person name="Zhou T."/>
        </authorList>
    </citation>
    <scope>NUCLEOTIDE SEQUENCE [LARGE SCALE GENOMIC DNA]</scope>
    <source>
        <strain evidence="11 12">E84</strain>
    </source>
</reference>
<dbReference type="GO" id="GO:0005737">
    <property type="term" value="C:cytoplasm"/>
    <property type="evidence" value="ECO:0007669"/>
    <property type="project" value="UniProtKB-SubCell"/>
</dbReference>
<evidence type="ECO:0000256" key="1">
    <source>
        <dbReference type="ARBA" id="ARBA00004496"/>
    </source>
</evidence>
<comment type="subcellular location">
    <subcellularLocation>
        <location evidence="1">Cytoplasm</location>
    </subcellularLocation>
</comment>
<keyword evidence="5" id="KW-0819">tRNA processing</keyword>
<proteinExistence type="inferred from homology"/>
<dbReference type="InterPro" id="IPR027417">
    <property type="entry name" value="P-loop_NTPase"/>
</dbReference>
<dbReference type="AlphaFoldDB" id="A0A0F5QB68"/>
<keyword evidence="12" id="KW-1185">Reference proteome</keyword>
<dbReference type="Proteomes" id="UP000033411">
    <property type="component" value="Unassembled WGS sequence"/>
</dbReference>
<evidence type="ECO:0000256" key="3">
    <source>
        <dbReference type="ARBA" id="ARBA00019010"/>
    </source>
</evidence>
<keyword evidence="7" id="KW-0547">Nucleotide-binding</keyword>
<keyword evidence="4" id="KW-0963">Cytoplasm</keyword>
<evidence type="ECO:0000256" key="7">
    <source>
        <dbReference type="ARBA" id="ARBA00022741"/>
    </source>
</evidence>
<evidence type="ECO:0000256" key="5">
    <source>
        <dbReference type="ARBA" id="ARBA00022694"/>
    </source>
</evidence>
<dbReference type="PANTHER" id="PTHR33540:SF2">
    <property type="entry name" value="TRNA THREONYLCARBAMOYLADENOSINE BIOSYNTHESIS PROTEIN TSAE"/>
    <property type="match status" value="1"/>
</dbReference>
<comment type="similarity">
    <text evidence="2">Belongs to the TsaE family.</text>
</comment>
<dbReference type="InterPro" id="IPR003442">
    <property type="entry name" value="T6A_TsaE"/>
</dbReference>
<dbReference type="GO" id="GO:0005524">
    <property type="term" value="F:ATP binding"/>
    <property type="evidence" value="ECO:0007669"/>
    <property type="project" value="UniProtKB-KW"/>
</dbReference>
<name>A0A0F5QB68_9HYPH</name>
<evidence type="ECO:0000313" key="12">
    <source>
        <dbReference type="Proteomes" id="UP000033411"/>
    </source>
</evidence>
<dbReference type="EMBL" id="LANJ01000016">
    <property type="protein sequence ID" value="KKC37973.1"/>
    <property type="molecule type" value="Genomic_DNA"/>
</dbReference>
<dbReference type="STRING" id="1293439.WH87_10010"/>
<comment type="caution">
    <text evidence="11">The sequence shown here is derived from an EMBL/GenBank/DDBJ whole genome shotgun (WGS) entry which is preliminary data.</text>
</comment>
<dbReference type="PANTHER" id="PTHR33540">
    <property type="entry name" value="TRNA THREONYLCARBAMOYLADENOSINE BIOSYNTHESIS PROTEIN TSAE"/>
    <property type="match status" value="1"/>
</dbReference>
<keyword evidence="8" id="KW-0067">ATP-binding</keyword>
<evidence type="ECO:0000256" key="10">
    <source>
        <dbReference type="ARBA" id="ARBA00032441"/>
    </source>
</evidence>
<dbReference type="GO" id="GO:0002949">
    <property type="term" value="P:tRNA threonylcarbamoyladenosine modification"/>
    <property type="evidence" value="ECO:0007669"/>
    <property type="project" value="InterPro"/>
</dbReference>
<accession>A0A0F5QB68</accession>
<dbReference type="Pfam" id="PF02367">
    <property type="entry name" value="TsaE"/>
    <property type="match status" value="1"/>
</dbReference>
<protein>
    <recommendedName>
        <fullName evidence="3">tRNA threonylcarbamoyladenosine biosynthesis protein TsaE</fullName>
    </recommendedName>
    <alternativeName>
        <fullName evidence="10">t(6)A37 threonylcarbamoyladenosine biosynthesis protein TsaE</fullName>
    </alternativeName>
</protein>
<gene>
    <name evidence="11" type="ORF">WH87_10010</name>
</gene>
<dbReference type="PATRIC" id="fig|1293439.3.peg.1584"/>
<dbReference type="Gene3D" id="3.40.50.300">
    <property type="entry name" value="P-loop containing nucleotide triphosphate hydrolases"/>
    <property type="match status" value="1"/>
</dbReference>
<evidence type="ECO:0000256" key="9">
    <source>
        <dbReference type="ARBA" id="ARBA00022842"/>
    </source>
</evidence>
<evidence type="ECO:0000256" key="6">
    <source>
        <dbReference type="ARBA" id="ARBA00022723"/>
    </source>
</evidence>
<sequence length="143" mass="14928">MPSTISRFLPDDAATSALGAELADSLVPGDLVILNGDLGAGKTALARAIIRTLGNDATMDVPSPTFALVQPYDSTKAPILHADLYRLGDPREIDELGLLDNPAAIVLVEWSERAPELVDAATVVVDLAIPAGGEGRSVSVTRR</sequence>
<dbReference type="GO" id="GO:0046872">
    <property type="term" value="F:metal ion binding"/>
    <property type="evidence" value="ECO:0007669"/>
    <property type="project" value="UniProtKB-KW"/>
</dbReference>
<organism evidence="11 12">
    <name type="scientific">Devosia epidermidihirudinis</name>
    <dbReference type="NCBI Taxonomy" id="1293439"/>
    <lineage>
        <taxon>Bacteria</taxon>
        <taxon>Pseudomonadati</taxon>
        <taxon>Pseudomonadota</taxon>
        <taxon>Alphaproteobacteria</taxon>
        <taxon>Hyphomicrobiales</taxon>
        <taxon>Devosiaceae</taxon>
        <taxon>Devosia</taxon>
    </lineage>
</organism>
<dbReference type="RefSeq" id="WP_046139269.1">
    <property type="nucleotide sequence ID" value="NZ_LANJ01000016.1"/>
</dbReference>
<evidence type="ECO:0000256" key="2">
    <source>
        <dbReference type="ARBA" id="ARBA00007599"/>
    </source>
</evidence>
<dbReference type="SUPFAM" id="SSF52540">
    <property type="entry name" value="P-loop containing nucleoside triphosphate hydrolases"/>
    <property type="match status" value="1"/>
</dbReference>
<evidence type="ECO:0000256" key="8">
    <source>
        <dbReference type="ARBA" id="ARBA00022840"/>
    </source>
</evidence>
<evidence type="ECO:0000256" key="4">
    <source>
        <dbReference type="ARBA" id="ARBA00022490"/>
    </source>
</evidence>
<keyword evidence="6" id="KW-0479">Metal-binding</keyword>
<dbReference type="OrthoDB" id="9809275at2"/>
<keyword evidence="9" id="KW-0460">Magnesium</keyword>
<evidence type="ECO:0000313" key="11">
    <source>
        <dbReference type="EMBL" id="KKC37973.1"/>
    </source>
</evidence>